<dbReference type="AlphaFoldDB" id="A0A8B7PFE3"/>
<feature type="transmembrane region" description="Helical" evidence="3">
    <location>
        <begin position="417"/>
        <end position="441"/>
    </location>
</feature>
<evidence type="ECO:0000256" key="2">
    <source>
        <dbReference type="SAM" id="MobiDB-lite"/>
    </source>
</evidence>
<dbReference type="OrthoDB" id="2213137at2759"/>
<dbReference type="GO" id="GO:0016020">
    <property type="term" value="C:membrane"/>
    <property type="evidence" value="ECO:0007669"/>
    <property type="project" value="UniProtKB-SubCell"/>
</dbReference>
<feature type="transmembrane region" description="Helical" evidence="3">
    <location>
        <begin position="145"/>
        <end position="166"/>
    </location>
</feature>
<dbReference type="InterPro" id="IPR050327">
    <property type="entry name" value="Proton-linked_MCT"/>
</dbReference>
<keyword evidence="5" id="KW-1185">Reference proteome</keyword>
<name>A0A8B7PFE3_HYAAZ</name>
<reference evidence="6" key="1">
    <citation type="submission" date="2025-08" db="UniProtKB">
        <authorList>
            <consortium name="RefSeq"/>
        </authorList>
    </citation>
    <scope>IDENTIFICATION</scope>
    <source>
        <tissue evidence="6">Whole organism</tissue>
    </source>
</reference>
<evidence type="ECO:0000256" key="1">
    <source>
        <dbReference type="ARBA" id="ARBA00004141"/>
    </source>
</evidence>
<dbReference type="RefSeq" id="XP_018024859.1">
    <property type="nucleotide sequence ID" value="XM_018169370.2"/>
</dbReference>
<evidence type="ECO:0000259" key="4">
    <source>
        <dbReference type="PROSITE" id="PS50850"/>
    </source>
</evidence>
<gene>
    <name evidence="6" type="primary">LOC108680539</name>
</gene>
<dbReference type="PANTHER" id="PTHR11360">
    <property type="entry name" value="MONOCARBOXYLATE TRANSPORTER"/>
    <property type="match status" value="1"/>
</dbReference>
<comment type="subcellular location">
    <subcellularLocation>
        <location evidence="1">Membrane</location>
        <topology evidence="1">Multi-pass membrane protein</topology>
    </subcellularLocation>
</comment>
<dbReference type="OMA" id="NIALWIF"/>
<evidence type="ECO:0000313" key="6">
    <source>
        <dbReference type="RefSeq" id="XP_018024859.1"/>
    </source>
</evidence>
<dbReference type="GeneID" id="108680539"/>
<evidence type="ECO:0000256" key="3">
    <source>
        <dbReference type="SAM" id="Phobius"/>
    </source>
</evidence>
<dbReference type="Gene3D" id="1.20.1250.20">
    <property type="entry name" value="MFS general substrate transporter like domains"/>
    <property type="match status" value="2"/>
</dbReference>
<feature type="region of interest" description="Disordered" evidence="2">
    <location>
        <begin position="454"/>
        <end position="473"/>
    </location>
</feature>
<keyword evidence="3" id="KW-0472">Membrane</keyword>
<dbReference type="InterPro" id="IPR020846">
    <property type="entry name" value="MFS_dom"/>
</dbReference>
<feature type="transmembrane region" description="Helical" evidence="3">
    <location>
        <begin position="172"/>
        <end position="194"/>
    </location>
</feature>
<feature type="transmembrane region" description="Helical" evidence="3">
    <location>
        <begin position="16"/>
        <end position="42"/>
    </location>
</feature>
<dbReference type="GO" id="GO:0008028">
    <property type="term" value="F:monocarboxylic acid transmembrane transporter activity"/>
    <property type="evidence" value="ECO:0007669"/>
    <property type="project" value="TreeGrafter"/>
</dbReference>
<sequence>MATPRKKSDEVPDGGWGWVVVASAFMNSFVLLGIPLSFGIFFNEKLTSMGVSSTTVAWIFNLFNFNFNLSSVFSGSLCDVFGWRKVGFVMSCVTSLGYVLMIFVRGPGLVFFLFSFVIGCSGGLTSIVGYLTLPHYFEDHRGRAAAIIITGVSSGQMILPLLLRFLLDEYGFPGACLIFGGLVLNCAVLSLLYYPVPERPIIRGDALYDSVVNKKVRTPMLSQILNNNDNNGETEPDGRGMSAIETTQEIMKITWSRAKKLQHLKLLIMTLSFSFLIIGYQNFMALLPFAMATHGHAPSMASYCVSAGAVANTATRIFVSCFSDKAWFNRKTSYFFGSSSSALATFATVYFLHDVRWIMACQVIWGVGIGAILSVFHSLMIDTCGLSLYNAGVAVTGLLLAFISIVTGPIIGLAADYTSYGVSIAMAATFELCCALLWLFMPLARMHDREKFGDLESEDSESEQRSAAGDEYDKGAVRLKSGFMANSAVMLARRNSQNFKSPSSISLTF</sequence>
<dbReference type="PROSITE" id="PS50850">
    <property type="entry name" value="MFS"/>
    <property type="match status" value="1"/>
</dbReference>
<feature type="domain" description="Major facilitator superfamily (MFS) profile" evidence="4">
    <location>
        <begin position="16"/>
        <end position="445"/>
    </location>
</feature>
<dbReference type="InterPro" id="IPR011701">
    <property type="entry name" value="MFS"/>
</dbReference>
<feature type="transmembrane region" description="Helical" evidence="3">
    <location>
        <begin position="388"/>
        <end position="411"/>
    </location>
</feature>
<feature type="transmembrane region" description="Helical" evidence="3">
    <location>
        <begin position="357"/>
        <end position="376"/>
    </location>
</feature>
<accession>A0A8B7PFE3</accession>
<evidence type="ECO:0000313" key="5">
    <source>
        <dbReference type="Proteomes" id="UP000694843"/>
    </source>
</evidence>
<dbReference type="KEGG" id="hazt:108680539"/>
<feature type="transmembrane region" description="Helical" evidence="3">
    <location>
        <begin position="266"/>
        <end position="288"/>
    </location>
</feature>
<dbReference type="Pfam" id="PF07690">
    <property type="entry name" value="MFS_1"/>
    <property type="match status" value="2"/>
</dbReference>
<dbReference type="InterPro" id="IPR036259">
    <property type="entry name" value="MFS_trans_sf"/>
</dbReference>
<organism evidence="5 6">
    <name type="scientific">Hyalella azteca</name>
    <name type="common">Amphipod</name>
    <dbReference type="NCBI Taxonomy" id="294128"/>
    <lineage>
        <taxon>Eukaryota</taxon>
        <taxon>Metazoa</taxon>
        <taxon>Ecdysozoa</taxon>
        <taxon>Arthropoda</taxon>
        <taxon>Crustacea</taxon>
        <taxon>Multicrustacea</taxon>
        <taxon>Malacostraca</taxon>
        <taxon>Eumalacostraca</taxon>
        <taxon>Peracarida</taxon>
        <taxon>Amphipoda</taxon>
        <taxon>Senticaudata</taxon>
        <taxon>Talitrida</taxon>
        <taxon>Talitroidea</taxon>
        <taxon>Hyalellidae</taxon>
        <taxon>Hyalella</taxon>
    </lineage>
</organism>
<dbReference type="PANTHER" id="PTHR11360:SF306">
    <property type="entry name" value="RE01051P"/>
    <property type="match status" value="1"/>
</dbReference>
<proteinExistence type="predicted"/>
<feature type="transmembrane region" description="Helical" evidence="3">
    <location>
        <begin position="110"/>
        <end position="133"/>
    </location>
</feature>
<keyword evidence="3" id="KW-1133">Transmembrane helix</keyword>
<feature type="transmembrane region" description="Helical" evidence="3">
    <location>
        <begin position="86"/>
        <end position="104"/>
    </location>
</feature>
<dbReference type="SUPFAM" id="SSF103473">
    <property type="entry name" value="MFS general substrate transporter"/>
    <property type="match status" value="1"/>
</dbReference>
<feature type="transmembrane region" description="Helical" evidence="3">
    <location>
        <begin position="300"/>
        <end position="322"/>
    </location>
</feature>
<protein>
    <submittedName>
        <fullName evidence="6">Monocarboxylate transporter 12-B-like</fullName>
    </submittedName>
</protein>
<keyword evidence="3" id="KW-0812">Transmembrane</keyword>
<dbReference type="Proteomes" id="UP000694843">
    <property type="component" value="Unplaced"/>
</dbReference>
<feature type="transmembrane region" description="Helical" evidence="3">
    <location>
        <begin position="334"/>
        <end position="351"/>
    </location>
</feature>